<evidence type="ECO:0000313" key="4">
    <source>
        <dbReference type="Proteomes" id="UP000604730"/>
    </source>
</evidence>
<keyword evidence="1" id="KW-0472">Membrane</keyword>
<comment type="caution">
    <text evidence="3">The sequence shown here is derived from an EMBL/GenBank/DDBJ whole genome shotgun (WGS) entry which is preliminary data.</text>
</comment>
<proteinExistence type="predicted"/>
<evidence type="ECO:0000313" key="3">
    <source>
        <dbReference type="EMBL" id="MBK5896687.1"/>
    </source>
</evidence>
<dbReference type="Gene3D" id="3.30.565.10">
    <property type="entry name" value="Histidine kinase-like ATPase, C-terminal domain"/>
    <property type="match status" value="1"/>
</dbReference>
<dbReference type="SUPFAM" id="SSF55874">
    <property type="entry name" value="ATPase domain of HSP90 chaperone/DNA topoisomerase II/histidine kinase"/>
    <property type="match status" value="1"/>
</dbReference>
<feature type="transmembrane region" description="Helical" evidence="1">
    <location>
        <begin position="12"/>
        <end position="32"/>
    </location>
</feature>
<gene>
    <name evidence="3" type="ORF">JJN12_02650</name>
</gene>
<dbReference type="EMBL" id="JAEPRJ010000001">
    <property type="protein sequence ID" value="MBK5896687.1"/>
    <property type="molecule type" value="Genomic_DNA"/>
</dbReference>
<sequence>MMTKREENDIPFSSWIGIVSVPIVTLVLLILFLNISTLDNKIEVILAVTLIALVNIANYFLYSSTLNIMRENNRKAIIEQQNEYYVKQFDLVKENMNNVERLKHDMKNHIFALKTLYDNEEKDEYEGYVNELLKEMEGRKNLVNSGNIVVDSIVNYKLLSLGESDIELLVNANIPDKMEVSDFDLTTILGNLLDNSVRAVKETKENKYLSIDMQYKSGRLIIRLVNSYKHVEQIKNGKYFISTKKDKHKHGIGLLNVERTVEKYNGMIDMKLVDNRFEAMVILYC</sequence>
<dbReference type="PANTHER" id="PTHR40448:SF1">
    <property type="entry name" value="TWO-COMPONENT SENSOR HISTIDINE KINASE"/>
    <property type="match status" value="1"/>
</dbReference>
<feature type="domain" description="Sensor histidine kinase NatK-like C-terminal" evidence="2">
    <location>
        <begin position="183"/>
        <end position="282"/>
    </location>
</feature>
<dbReference type="CDD" id="cd16935">
    <property type="entry name" value="HATPase_AgrC-ComD-like"/>
    <property type="match status" value="1"/>
</dbReference>
<name>A0ABS1IXX6_9FIRM</name>
<dbReference type="InterPro" id="IPR036890">
    <property type="entry name" value="HATPase_C_sf"/>
</dbReference>
<dbReference type="InterPro" id="IPR032834">
    <property type="entry name" value="NatK-like_C"/>
</dbReference>
<protein>
    <submittedName>
        <fullName evidence="3">GHKL domain-containing protein</fullName>
    </submittedName>
</protein>
<evidence type="ECO:0000259" key="2">
    <source>
        <dbReference type="Pfam" id="PF14501"/>
    </source>
</evidence>
<feature type="transmembrane region" description="Helical" evidence="1">
    <location>
        <begin position="44"/>
        <end position="62"/>
    </location>
</feature>
<keyword evidence="4" id="KW-1185">Reference proteome</keyword>
<keyword evidence="1" id="KW-0812">Transmembrane</keyword>
<reference evidence="3 4" key="1">
    <citation type="submission" date="2021-01" db="EMBL/GenBank/DDBJ databases">
        <title>Isolation and description of Catonella massiliensis sp. nov., a novel Catonella species, isolated from a stable periodontitis subject.</title>
        <authorList>
            <person name="Antezack A."/>
            <person name="Boxberger M."/>
            <person name="La Scola B."/>
            <person name="Monnet-Corti V."/>
        </authorList>
    </citation>
    <scope>NUCLEOTIDE SEQUENCE [LARGE SCALE GENOMIC DNA]</scope>
    <source>
        <strain evidence="3 4">Marseille-Q4567</strain>
    </source>
</reference>
<evidence type="ECO:0000256" key="1">
    <source>
        <dbReference type="SAM" id="Phobius"/>
    </source>
</evidence>
<dbReference type="RefSeq" id="WP_208428245.1">
    <property type="nucleotide sequence ID" value="NZ_JAEPRJ010000001.1"/>
</dbReference>
<organism evidence="3 4">
    <name type="scientific">Catonella massiliensis</name>
    <dbReference type="NCBI Taxonomy" id="2799636"/>
    <lineage>
        <taxon>Bacteria</taxon>
        <taxon>Bacillati</taxon>
        <taxon>Bacillota</taxon>
        <taxon>Clostridia</taxon>
        <taxon>Lachnospirales</taxon>
        <taxon>Lachnospiraceae</taxon>
        <taxon>Catonella</taxon>
    </lineage>
</organism>
<dbReference type="Proteomes" id="UP000604730">
    <property type="component" value="Unassembled WGS sequence"/>
</dbReference>
<keyword evidence="1" id="KW-1133">Transmembrane helix</keyword>
<accession>A0ABS1IXX6</accession>
<dbReference type="Pfam" id="PF14501">
    <property type="entry name" value="HATPase_c_5"/>
    <property type="match status" value="1"/>
</dbReference>
<dbReference type="PANTHER" id="PTHR40448">
    <property type="entry name" value="TWO-COMPONENT SENSOR HISTIDINE KINASE"/>
    <property type="match status" value="1"/>
</dbReference>